<evidence type="ECO:0000313" key="3">
    <source>
        <dbReference type="Proteomes" id="UP000230233"/>
    </source>
</evidence>
<name>A0A2G5VMJ2_9PELO</name>
<dbReference type="EMBL" id="PDUG01000001">
    <property type="protein sequence ID" value="PIC52982.1"/>
    <property type="molecule type" value="Genomic_DNA"/>
</dbReference>
<comment type="caution">
    <text evidence="2">The sequence shown here is derived from an EMBL/GenBank/DDBJ whole genome shotgun (WGS) entry which is preliminary data.</text>
</comment>
<feature type="compositionally biased region" description="Basic residues" evidence="1">
    <location>
        <begin position="116"/>
        <end position="125"/>
    </location>
</feature>
<dbReference type="AlphaFoldDB" id="A0A2G5VMJ2"/>
<keyword evidence="3" id="KW-1185">Reference proteome</keyword>
<proteinExistence type="predicted"/>
<evidence type="ECO:0000256" key="1">
    <source>
        <dbReference type="SAM" id="MobiDB-lite"/>
    </source>
</evidence>
<feature type="region of interest" description="Disordered" evidence="1">
    <location>
        <begin position="112"/>
        <end position="132"/>
    </location>
</feature>
<organism evidence="2 3">
    <name type="scientific">Caenorhabditis nigoni</name>
    <dbReference type="NCBI Taxonomy" id="1611254"/>
    <lineage>
        <taxon>Eukaryota</taxon>
        <taxon>Metazoa</taxon>
        <taxon>Ecdysozoa</taxon>
        <taxon>Nematoda</taxon>
        <taxon>Chromadorea</taxon>
        <taxon>Rhabditida</taxon>
        <taxon>Rhabditina</taxon>
        <taxon>Rhabditomorpha</taxon>
        <taxon>Rhabditoidea</taxon>
        <taxon>Rhabditidae</taxon>
        <taxon>Peloderinae</taxon>
        <taxon>Caenorhabditis</taxon>
    </lineage>
</organism>
<gene>
    <name evidence="2" type="primary">Cnig_chr_I.g2868</name>
    <name evidence="2" type="ORF">B9Z55_002868</name>
</gene>
<sequence length="160" mass="18383">MPFLRRFSACSLIESTNFRSFHLPVAGLCEKDDVEEGETTSTADRCEKDILRLLLLSAAGYNEKYVGKRRKRSRLLVDVMNAILRNVGSIIGIQCEVRKSISITNKKEEKRVERKERRKGKKKKESRHDLEFETTKPTTISAKTSVAMMIVKFLLISIFK</sequence>
<reference evidence="3" key="1">
    <citation type="submission" date="2017-10" db="EMBL/GenBank/DDBJ databases">
        <title>Rapid genome shrinkage in a self-fertile nematode reveals novel sperm competition proteins.</title>
        <authorList>
            <person name="Yin D."/>
            <person name="Schwarz E.M."/>
            <person name="Thomas C.G."/>
            <person name="Felde R.L."/>
            <person name="Korf I.F."/>
            <person name="Cutter A.D."/>
            <person name="Schartner C.M."/>
            <person name="Ralston E.J."/>
            <person name="Meyer B.J."/>
            <person name="Haag E.S."/>
        </authorList>
    </citation>
    <scope>NUCLEOTIDE SEQUENCE [LARGE SCALE GENOMIC DNA]</scope>
    <source>
        <strain evidence="3">JU1422</strain>
    </source>
</reference>
<evidence type="ECO:0000313" key="2">
    <source>
        <dbReference type="EMBL" id="PIC52982.1"/>
    </source>
</evidence>
<protein>
    <submittedName>
        <fullName evidence="2">Uncharacterized protein</fullName>
    </submittedName>
</protein>
<dbReference type="Proteomes" id="UP000230233">
    <property type="component" value="Chromosome I"/>
</dbReference>
<accession>A0A2G5VMJ2</accession>